<dbReference type="OrthoDB" id="429985at2759"/>
<dbReference type="AlphaFoldDB" id="A0A812PV11"/>
<gene>
    <name evidence="1" type="ORF">SPIL2461_LOCUS8472</name>
</gene>
<proteinExistence type="predicted"/>
<name>A0A812PV11_SYMPI</name>
<accession>A0A812PV11</accession>
<evidence type="ECO:0000313" key="1">
    <source>
        <dbReference type="EMBL" id="CAE7356345.1"/>
    </source>
</evidence>
<dbReference type="EMBL" id="CAJNIZ010013969">
    <property type="protein sequence ID" value="CAE7356345.1"/>
    <property type="molecule type" value="Genomic_DNA"/>
</dbReference>
<evidence type="ECO:0000313" key="2">
    <source>
        <dbReference type="Proteomes" id="UP000649617"/>
    </source>
</evidence>
<sequence length="65" mass="7364">MLLLSIAEAALPKLHTWRPQELANTGWAYARLLLLHERFMEAIAERLLVLRRGSLLEICSHQGAA</sequence>
<comment type="caution">
    <text evidence="1">The sequence shown here is derived from an EMBL/GenBank/DDBJ whole genome shotgun (WGS) entry which is preliminary data.</text>
</comment>
<organism evidence="1 2">
    <name type="scientific">Symbiodinium pilosum</name>
    <name type="common">Dinoflagellate</name>
    <dbReference type="NCBI Taxonomy" id="2952"/>
    <lineage>
        <taxon>Eukaryota</taxon>
        <taxon>Sar</taxon>
        <taxon>Alveolata</taxon>
        <taxon>Dinophyceae</taxon>
        <taxon>Suessiales</taxon>
        <taxon>Symbiodiniaceae</taxon>
        <taxon>Symbiodinium</taxon>
    </lineage>
</organism>
<reference evidence="1" key="1">
    <citation type="submission" date="2021-02" db="EMBL/GenBank/DDBJ databases">
        <authorList>
            <person name="Dougan E. K."/>
            <person name="Rhodes N."/>
            <person name="Thang M."/>
            <person name="Chan C."/>
        </authorList>
    </citation>
    <scope>NUCLEOTIDE SEQUENCE</scope>
</reference>
<keyword evidence="2" id="KW-1185">Reference proteome</keyword>
<protein>
    <submittedName>
        <fullName evidence="1">Uncharacterized protein</fullName>
    </submittedName>
</protein>
<dbReference type="Proteomes" id="UP000649617">
    <property type="component" value="Unassembled WGS sequence"/>
</dbReference>